<sequence>MPDASMDPLDETLLVAAVDGAPASGELHEKHAVAVNVALGRGTYAMYVGVLWRHVNHHADHHRADYR</sequence>
<dbReference type="Proteomes" id="UP000729402">
    <property type="component" value="Unassembled WGS sequence"/>
</dbReference>
<keyword evidence="2" id="KW-1185">Reference proteome</keyword>
<name>A0A8J6BYV3_ZIZPA</name>
<gene>
    <name evidence="1" type="ORF">GUJ93_ZPchr0013g34146</name>
</gene>
<organism evidence="1 2">
    <name type="scientific">Zizania palustris</name>
    <name type="common">Northern wild rice</name>
    <dbReference type="NCBI Taxonomy" id="103762"/>
    <lineage>
        <taxon>Eukaryota</taxon>
        <taxon>Viridiplantae</taxon>
        <taxon>Streptophyta</taxon>
        <taxon>Embryophyta</taxon>
        <taxon>Tracheophyta</taxon>
        <taxon>Spermatophyta</taxon>
        <taxon>Magnoliopsida</taxon>
        <taxon>Liliopsida</taxon>
        <taxon>Poales</taxon>
        <taxon>Poaceae</taxon>
        <taxon>BOP clade</taxon>
        <taxon>Oryzoideae</taxon>
        <taxon>Oryzeae</taxon>
        <taxon>Zizaniinae</taxon>
        <taxon>Zizania</taxon>
    </lineage>
</organism>
<reference evidence="1" key="1">
    <citation type="journal article" date="2021" name="bioRxiv">
        <title>Whole Genome Assembly and Annotation of Northern Wild Rice, Zizania palustris L., Supports a Whole Genome Duplication in the Zizania Genus.</title>
        <authorList>
            <person name="Haas M."/>
            <person name="Kono T."/>
            <person name="Macchietto M."/>
            <person name="Millas R."/>
            <person name="McGilp L."/>
            <person name="Shao M."/>
            <person name="Duquette J."/>
            <person name="Hirsch C.N."/>
            <person name="Kimball J."/>
        </authorList>
    </citation>
    <scope>NUCLEOTIDE SEQUENCE</scope>
    <source>
        <tissue evidence="1">Fresh leaf tissue</tissue>
    </source>
</reference>
<evidence type="ECO:0000313" key="2">
    <source>
        <dbReference type="Proteomes" id="UP000729402"/>
    </source>
</evidence>
<protein>
    <submittedName>
        <fullName evidence="1">Uncharacterized protein</fullName>
    </submittedName>
</protein>
<dbReference type="AlphaFoldDB" id="A0A8J6BYV3"/>
<dbReference type="EMBL" id="JAAALK010000079">
    <property type="protein sequence ID" value="KAG8099449.1"/>
    <property type="molecule type" value="Genomic_DNA"/>
</dbReference>
<comment type="caution">
    <text evidence="1">The sequence shown here is derived from an EMBL/GenBank/DDBJ whole genome shotgun (WGS) entry which is preliminary data.</text>
</comment>
<reference evidence="1" key="2">
    <citation type="submission" date="2021-02" db="EMBL/GenBank/DDBJ databases">
        <authorList>
            <person name="Kimball J.A."/>
            <person name="Haas M.W."/>
            <person name="Macchietto M."/>
            <person name="Kono T."/>
            <person name="Duquette J."/>
            <person name="Shao M."/>
        </authorList>
    </citation>
    <scope>NUCLEOTIDE SEQUENCE</scope>
    <source>
        <tissue evidence="1">Fresh leaf tissue</tissue>
    </source>
</reference>
<evidence type="ECO:0000313" key="1">
    <source>
        <dbReference type="EMBL" id="KAG8099449.1"/>
    </source>
</evidence>
<accession>A0A8J6BYV3</accession>
<proteinExistence type="predicted"/>